<evidence type="ECO:0000256" key="2">
    <source>
        <dbReference type="SAM" id="Coils"/>
    </source>
</evidence>
<dbReference type="Proteomes" id="UP000593571">
    <property type="component" value="Unassembled WGS sequence"/>
</dbReference>
<reference evidence="4 5" key="1">
    <citation type="journal article" date="2020" name="Nature">
        <title>Six reference-quality genomes reveal evolution of bat adaptations.</title>
        <authorList>
            <person name="Jebb D."/>
            <person name="Huang Z."/>
            <person name="Pippel M."/>
            <person name="Hughes G.M."/>
            <person name="Lavrichenko K."/>
            <person name="Devanna P."/>
            <person name="Winkler S."/>
            <person name="Jermiin L.S."/>
            <person name="Skirmuntt E.C."/>
            <person name="Katzourakis A."/>
            <person name="Burkitt-Gray L."/>
            <person name="Ray D.A."/>
            <person name="Sullivan K.A.M."/>
            <person name="Roscito J.G."/>
            <person name="Kirilenko B.M."/>
            <person name="Davalos L.M."/>
            <person name="Corthals A.P."/>
            <person name="Power M.L."/>
            <person name="Jones G."/>
            <person name="Ransome R.D."/>
            <person name="Dechmann D.K.N."/>
            <person name="Locatelli A.G."/>
            <person name="Puechmaille S.J."/>
            <person name="Fedrigo O."/>
            <person name="Jarvis E.D."/>
            <person name="Hiller M."/>
            <person name="Vernes S.C."/>
            <person name="Myers E.W."/>
            <person name="Teeling E.C."/>
        </authorList>
    </citation>
    <scope>NUCLEOTIDE SEQUENCE [LARGE SCALE GENOMIC DNA]</scope>
    <source>
        <strain evidence="4">MRouAeg1</strain>
        <tissue evidence="4">Muscle</tissue>
    </source>
</reference>
<keyword evidence="2" id="KW-0175">Coiled coil</keyword>
<keyword evidence="5" id="KW-1185">Reference proteome</keyword>
<dbReference type="Gene3D" id="3.30.70.1820">
    <property type="entry name" value="L1 transposable element, RRM domain"/>
    <property type="match status" value="1"/>
</dbReference>
<dbReference type="PANTHER" id="PTHR11505">
    <property type="entry name" value="L1 TRANSPOSABLE ELEMENT-RELATED"/>
    <property type="match status" value="1"/>
</dbReference>
<organism evidence="4 5">
    <name type="scientific">Rousettus aegyptiacus</name>
    <name type="common">Egyptian fruit bat</name>
    <name type="synonym">Pteropus aegyptiacus</name>
    <dbReference type="NCBI Taxonomy" id="9407"/>
    <lineage>
        <taxon>Eukaryota</taxon>
        <taxon>Metazoa</taxon>
        <taxon>Chordata</taxon>
        <taxon>Craniata</taxon>
        <taxon>Vertebrata</taxon>
        <taxon>Euteleostomi</taxon>
        <taxon>Mammalia</taxon>
        <taxon>Eutheria</taxon>
        <taxon>Laurasiatheria</taxon>
        <taxon>Chiroptera</taxon>
        <taxon>Yinpterochiroptera</taxon>
        <taxon>Pteropodoidea</taxon>
        <taxon>Pteropodidae</taxon>
        <taxon>Rousettinae</taxon>
        <taxon>Rousettus</taxon>
    </lineage>
</organism>
<dbReference type="Gene3D" id="1.20.5.390">
    <property type="entry name" value="L1 transposable element, trimerization domain"/>
    <property type="match status" value="1"/>
</dbReference>
<dbReference type="EMBL" id="JACASE010000001">
    <property type="protein sequence ID" value="KAF6506048.1"/>
    <property type="molecule type" value="Genomic_DNA"/>
</dbReference>
<evidence type="ECO:0000313" key="4">
    <source>
        <dbReference type="EMBL" id="KAF6506048.1"/>
    </source>
</evidence>
<comment type="similarity">
    <text evidence="1">Belongs to the transposase 22 family.</text>
</comment>
<evidence type="ECO:0000313" key="5">
    <source>
        <dbReference type="Proteomes" id="UP000593571"/>
    </source>
</evidence>
<proteinExistence type="inferred from homology"/>
<dbReference type="InterPro" id="IPR043636">
    <property type="entry name" value="L1_RRM_dom"/>
</dbReference>
<protein>
    <recommendedName>
        <fullName evidence="3">L1 transposable element RRM domain-containing protein</fullName>
    </recommendedName>
</protein>
<dbReference type="AlphaFoldDB" id="A0A7J8KB32"/>
<feature type="domain" description="L1 transposable element RRM" evidence="3">
    <location>
        <begin position="78"/>
        <end position="157"/>
    </location>
</feature>
<dbReference type="Pfam" id="PF02994">
    <property type="entry name" value="Transposase_22"/>
    <property type="match status" value="1"/>
</dbReference>
<gene>
    <name evidence="4" type="ORF">HJG63_007899</name>
</gene>
<dbReference type="InterPro" id="IPR004244">
    <property type="entry name" value="Transposase_22"/>
</dbReference>
<evidence type="ECO:0000256" key="1">
    <source>
        <dbReference type="ARBA" id="ARBA00061640"/>
    </source>
</evidence>
<dbReference type="FunFam" id="3.30.70.1820:FF:000002">
    <property type="entry name" value="LINE-1 retrotransposable element ORF1 protein"/>
    <property type="match status" value="1"/>
</dbReference>
<evidence type="ECO:0000259" key="3">
    <source>
        <dbReference type="Pfam" id="PF02994"/>
    </source>
</evidence>
<accession>A0A7J8KB32</accession>
<feature type="coiled-coil region" evidence="2">
    <location>
        <begin position="6"/>
        <end position="82"/>
    </location>
</feature>
<name>A0A7J8KB32_ROUAE</name>
<sequence length="160" mass="18950">MEIKTLKKNQIELLEMKSTLQELKSEIVILGNIVDQMEERISDIEDSSLETNKKEEERNRRMKNNEREIQELADTIRRGNIRIMDITEGEEKEQGLESTFRQIVDKNFPNLRNELEIRIQEVNRTPNCLNPKRPSPRHTVLKLPKINNKQFSRQAGRKQL</sequence>
<comment type="caution">
    <text evidence="4">The sequence shown here is derived from an EMBL/GenBank/DDBJ whole genome shotgun (WGS) entry which is preliminary data.</text>
</comment>